<evidence type="ECO:0000313" key="1">
    <source>
        <dbReference type="EMBL" id="GBF81461.1"/>
    </source>
</evidence>
<reference evidence="2" key="1">
    <citation type="submission" date="2017-05" db="EMBL/GenBank/DDBJ databases">
        <title>Physiological properties and genetic analysis related to exopolysaccharide production of fresh-water unicellular cyanobacterium Aphanothece sacrum, Suizenji Nori, that has been cultured as a food source in Japan.</title>
        <authorList>
            <person name="Kanesaki Y."/>
            <person name="Yoshikawa S."/>
            <person name="Ohki K."/>
        </authorList>
    </citation>
    <scope>NUCLEOTIDE SEQUENCE [LARGE SCALE GENOMIC DNA]</scope>
    <source>
        <strain evidence="2">FPU1</strain>
    </source>
</reference>
<dbReference type="AlphaFoldDB" id="A0A401IK19"/>
<comment type="caution">
    <text evidence="1">The sequence shown here is derived from an EMBL/GenBank/DDBJ whole genome shotgun (WGS) entry which is preliminary data.</text>
</comment>
<accession>A0A401IK19</accession>
<sequence>MNLDNERLTDLSIEELEALANSSLVPKTQAKLNELLAKNINDQLSTKEQITLDNLLQQIDYLNILKTRAKYTLNCPQMIRVRKMWVKLGEHPPRI</sequence>
<organism evidence="1 2">
    <name type="scientific">Aphanothece sacrum FPU1</name>
    <dbReference type="NCBI Taxonomy" id="1920663"/>
    <lineage>
        <taxon>Bacteria</taxon>
        <taxon>Bacillati</taxon>
        <taxon>Cyanobacteriota</taxon>
        <taxon>Cyanophyceae</taxon>
        <taxon>Oscillatoriophycideae</taxon>
        <taxon>Chroococcales</taxon>
        <taxon>Aphanothecaceae</taxon>
        <taxon>Aphanothece</taxon>
    </lineage>
</organism>
<dbReference type="EMBL" id="BDQK01000013">
    <property type="protein sequence ID" value="GBF81461.1"/>
    <property type="molecule type" value="Genomic_DNA"/>
</dbReference>
<gene>
    <name evidence="1" type="ORF">AsFPU1_2875</name>
</gene>
<name>A0A401IK19_APHSA</name>
<proteinExistence type="predicted"/>
<dbReference type="RefSeq" id="WP_124975522.1">
    <property type="nucleotide sequence ID" value="NZ_BDQK01000013.1"/>
</dbReference>
<dbReference type="OrthoDB" id="460165at2"/>
<evidence type="ECO:0000313" key="2">
    <source>
        <dbReference type="Proteomes" id="UP000287247"/>
    </source>
</evidence>
<dbReference type="Proteomes" id="UP000287247">
    <property type="component" value="Unassembled WGS sequence"/>
</dbReference>
<protein>
    <submittedName>
        <fullName evidence="1">2-dehydropantoate 2-reductase</fullName>
    </submittedName>
</protein>
<keyword evidence="2" id="KW-1185">Reference proteome</keyword>